<dbReference type="SUPFAM" id="SSF51101">
    <property type="entry name" value="Mannose-binding lectins"/>
    <property type="match status" value="1"/>
</dbReference>
<dbReference type="EMBL" id="JARJCW010000007">
    <property type="protein sequence ID" value="KAJ7222413.1"/>
    <property type="molecule type" value="Genomic_DNA"/>
</dbReference>
<dbReference type="Pfam" id="PF01419">
    <property type="entry name" value="Jacalin"/>
    <property type="match status" value="1"/>
</dbReference>
<dbReference type="Gene3D" id="2.170.15.10">
    <property type="entry name" value="Proaerolysin, chain A, domain 3"/>
    <property type="match status" value="1"/>
</dbReference>
<dbReference type="Proteomes" id="UP001219525">
    <property type="component" value="Unassembled WGS sequence"/>
</dbReference>
<feature type="domain" description="Jacalin-type lectin" evidence="1">
    <location>
        <begin position="11"/>
        <end position="152"/>
    </location>
</feature>
<name>A0AAD7E064_9AGAR</name>
<accession>A0AAD7E064</accession>
<sequence length="341" mass="36747">MSESLVRVARDIPSGPWGFIHLVGGRGGEPFSTTAATVKALDVWYSSSCLHGLQVTYSDASRSSIYGSTDDLHGRFDFQPGELLTSMTLWGNGLGTRTGRIRFTTNKSRSFDVGKDTSGQTAYDCPVSSGFLMGFIGRYGGDIDCLAALFLRSPVVSVSISEVSYNQNLIGSSTGIAPVALDEVDFGNLPTSSKPIAFMFKGSETRIRSTSHSQTTSDTFALSASVEVSGEILGVGAAGFKWQHGSSQTTKSSVSEEVQFNWEMTGELQPGESVKCLAVIYRGTCHLDYTSKVVVKLKDGFTNTFREEGTFDNIALSKVVVQSEWHSAQLSANSPIRRMSI</sequence>
<protein>
    <submittedName>
        <fullName evidence="2">Jacalin-like lectin domain-containing protein</fullName>
    </submittedName>
</protein>
<gene>
    <name evidence="2" type="ORF">GGX14DRAFT_663674</name>
</gene>
<dbReference type="Gene3D" id="2.100.10.30">
    <property type="entry name" value="Jacalin-like lectin domain"/>
    <property type="match status" value="1"/>
</dbReference>
<comment type="caution">
    <text evidence="2">The sequence shown here is derived from an EMBL/GenBank/DDBJ whole genome shotgun (WGS) entry which is preliminary data.</text>
</comment>
<proteinExistence type="predicted"/>
<dbReference type="PROSITE" id="PS51752">
    <property type="entry name" value="JACALIN_LECTIN"/>
    <property type="match status" value="1"/>
</dbReference>
<reference evidence="2" key="1">
    <citation type="submission" date="2023-03" db="EMBL/GenBank/DDBJ databases">
        <title>Massive genome expansion in bonnet fungi (Mycena s.s.) driven by repeated elements and novel gene families across ecological guilds.</title>
        <authorList>
            <consortium name="Lawrence Berkeley National Laboratory"/>
            <person name="Harder C.B."/>
            <person name="Miyauchi S."/>
            <person name="Viragh M."/>
            <person name="Kuo A."/>
            <person name="Thoen E."/>
            <person name="Andreopoulos B."/>
            <person name="Lu D."/>
            <person name="Skrede I."/>
            <person name="Drula E."/>
            <person name="Henrissat B."/>
            <person name="Morin E."/>
            <person name="Kohler A."/>
            <person name="Barry K."/>
            <person name="LaButti K."/>
            <person name="Morin E."/>
            <person name="Salamov A."/>
            <person name="Lipzen A."/>
            <person name="Mereny Z."/>
            <person name="Hegedus B."/>
            <person name="Baldrian P."/>
            <person name="Stursova M."/>
            <person name="Weitz H."/>
            <person name="Taylor A."/>
            <person name="Grigoriev I.V."/>
            <person name="Nagy L.G."/>
            <person name="Martin F."/>
            <person name="Kauserud H."/>
        </authorList>
    </citation>
    <scope>NUCLEOTIDE SEQUENCE</scope>
    <source>
        <strain evidence="2">9144</strain>
    </source>
</reference>
<dbReference type="SMART" id="SM00915">
    <property type="entry name" value="Jacalin"/>
    <property type="match status" value="1"/>
</dbReference>
<evidence type="ECO:0000313" key="3">
    <source>
        <dbReference type="Proteomes" id="UP001219525"/>
    </source>
</evidence>
<evidence type="ECO:0000313" key="2">
    <source>
        <dbReference type="EMBL" id="KAJ7222413.1"/>
    </source>
</evidence>
<dbReference type="AlphaFoldDB" id="A0AAD7E064"/>
<evidence type="ECO:0000259" key="1">
    <source>
        <dbReference type="PROSITE" id="PS51752"/>
    </source>
</evidence>
<dbReference type="InterPro" id="IPR036404">
    <property type="entry name" value="Jacalin-like_lectin_dom_sf"/>
</dbReference>
<dbReference type="InterPro" id="IPR001229">
    <property type="entry name" value="Jacalin-like_lectin_dom"/>
</dbReference>
<keyword evidence="3" id="KW-1185">Reference proteome</keyword>
<organism evidence="2 3">
    <name type="scientific">Mycena pura</name>
    <dbReference type="NCBI Taxonomy" id="153505"/>
    <lineage>
        <taxon>Eukaryota</taxon>
        <taxon>Fungi</taxon>
        <taxon>Dikarya</taxon>
        <taxon>Basidiomycota</taxon>
        <taxon>Agaricomycotina</taxon>
        <taxon>Agaricomycetes</taxon>
        <taxon>Agaricomycetidae</taxon>
        <taxon>Agaricales</taxon>
        <taxon>Marasmiineae</taxon>
        <taxon>Mycenaceae</taxon>
        <taxon>Mycena</taxon>
    </lineage>
</organism>